<accession>A0A8H6MF30</accession>
<protein>
    <submittedName>
        <fullName evidence="1">Uncharacterized protein</fullName>
    </submittedName>
</protein>
<dbReference type="EMBL" id="WIGM01002342">
    <property type="protein sequence ID" value="KAF6781427.1"/>
    <property type="molecule type" value="Genomic_DNA"/>
</dbReference>
<sequence>MVVDLLLEKRADLAEYFSADEEVSEAIRDGEFTTGGR</sequence>
<gene>
    <name evidence="1" type="ORF">CMUS01_16776</name>
</gene>
<dbReference type="AlphaFoldDB" id="A0A8H6MF30"/>
<name>A0A8H6MF30_9PEZI</name>
<comment type="caution">
    <text evidence="1">The sequence shown here is derived from an EMBL/GenBank/DDBJ whole genome shotgun (WGS) entry which is preliminary data.</text>
</comment>
<organism evidence="1 2">
    <name type="scientific">Colletotrichum musicola</name>
    <dbReference type="NCBI Taxonomy" id="2175873"/>
    <lineage>
        <taxon>Eukaryota</taxon>
        <taxon>Fungi</taxon>
        <taxon>Dikarya</taxon>
        <taxon>Ascomycota</taxon>
        <taxon>Pezizomycotina</taxon>
        <taxon>Sordariomycetes</taxon>
        <taxon>Hypocreomycetidae</taxon>
        <taxon>Glomerellales</taxon>
        <taxon>Glomerellaceae</taxon>
        <taxon>Colletotrichum</taxon>
        <taxon>Colletotrichum orchidearum species complex</taxon>
    </lineage>
</organism>
<dbReference type="Proteomes" id="UP000639643">
    <property type="component" value="Unassembled WGS sequence"/>
</dbReference>
<keyword evidence="2" id="KW-1185">Reference proteome</keyword>
<proteinExistence type="predicted"/>
<evidence type="ECO:0000313" key="1">
    <source>
        <dbReference type="EMBL" id="KAF6781427.1"/>
    </source>
</evidence>
<evidence type="ECO:0000313" key="2">
    <source>
        <dbReference type="Proteomes" id="UP000639643"/>
    </source>
</evidence>
<reference evidence="1" key="1">
    <citation type="journal article" date="2020" name="Phytopathology">
        <title>Genome Sequence Resources of Colletotrichum truncatum, C. plurivorum, C. musicola, and C. sojae: Four Species Pathogenic to Soybean (Glycine max).</title>
        <authorList>
            <person name="Rogerio F."/>
            <person name="Boufleur T.R."/>
            <person name="Ciampi-Guillardi M."/>
            <person name="Sukno S.A."/>
            <person name="Thon M.R."/>
            <person name="Massola Junior N.S."/>
            <person name="Baroncelli R."/>
        </authorList>
    </citation>
    <scope>NUCLEOTIDE SEQUENCE</scope>
    <source>
        <strain evidence="1">LFN0074</strain>
    </source>
</reference>